<feature type="compositionally biased region" description="Low complexity" evidence="2">
    <location>
        <begin position="488"/>
        <end position="502"/>
    </location>
</feature>
<dbReference type="InterPro" id="IPR013087">
    <property type="entry name" value="Znf_C2H2_type"/>
</dbReference>
<dbReference type="GO" id="GO:0045944">
    <property type="term" value="P:positive regulation of transcription by RNA polymerase II"/>
    <property type="evidence" value="ECO:0007669"/>
    <property type="project" value="TreeGrafter"/>
</dbReference>
<feature type="compositionally biased region" description="Polar residues" evidence="2">
    <location>
        <begin position="225"/>
        <end position="237"/>
    </location>
</feature>
<dbReference type="Gene3D" id="3.30.160.60">
    <property type="entry name" value="Classic Zinc Finger"/>
    <property type="match status" value="3"/>
</dbReference>
<proteinExistence type="predicted"/>
<feature type="compositionally biased region" description="Low complexity" evidence="2">
    <location>
        <begin position="723"/>
        <end position="736"/>
    </location>
</feature>
<dbReference type="PANTHER" id="PTHR46007:SF8">
    <property type="entry name" value="C2H2-TYPE DOMAIN-CONTAINING PROTEIN"/>
    <property type="match status" value="1"/>
</dbReference>
<dbReference type="OrthoDB" id="4748970at2759"/>
<feature type="compositionally biased region" description="Polar residues" evidence="2">
    <location>
        <begin position="274"/>
        <end position="291"/>
    </location>
</feature>
<dbReference type="SUPFAM" id="SSF57667">
    <property type="entry name" value="beta-beta-alpha zinc fingers"/>
    <property type="match status" value="2"/>
</dbReference>
<organism evidence="4 5">
    <name type="scientific">Linnemannia schmuckeri</name>
    <dbReference type="NCBI Taxonomy" id="64567"/>
    <lineage>
        <taxon>Eukaryota</taxon>
        <taxon>Fungi</taxon>
        <taxon>Fungi incertae sedis</taxon>
        <taxon>Mucoromycota</taxon>
        <taxon>Mortierellomycotina</taxon>
        <taxon>Mortierellomycetes</taxon>
        <taxon>Mortierellales</taxon>
        <taxon>Mortierellaceae</taxon>
        <taxon>Linnemannia</taxon>
    </lineage>
</organism>
<feature type="compositionally biased region" description="Low complexity" evidence="2">
    <location>
        <begin position="79"/>
        <end position="115"/>
    </location>
</feature>
<feature type="compositionally biased region" description="Low complexity" evidence="2">
    <location>
        <begin position="158"/>
        <end position="168"/>
    </location>
</feature>
<feature type="compositionally biased region" description="Low complexity" evidence="2">
    <location>
        <begin position="238"/>
        <end position="255"/>
    </location>
</feature>
<keyword evidence="1" id="KW-0479">Metal-binding</keyword>
<feature type="region of interest" description="Disordered" evidence="2">
    <location>
        <begin position="716"/>
        <end position="754"/>
    </location>
</feature>
<feature type="compositionally biased region" description="Polar residues" evidence="2">
    <location>
        <begin position="328"/>
        <end position="345"/>
    </location>
</feature>
<feature type="compositionally biased region" description="Low complexity" evidence="2">
    <location>
        <begin position="449"/>
        <end position="462"/>
    </location>
</feature>
<feature type="compositionally biased region" description="Low complexity" evidence="2">
    <location>
        <begin position="292"/>
        <end position="303"/>
    </location>
</feature>
<protein>
    <recommendedName>
        <fullName evidence="3">C2H2-type domain-containing protein</fullName>
    </recommendedName>
</protein>
<feature type="compositionally biased region" description="Low complexity" evidence="2">
    <location>
        <begin position="176"/>
        <end position="224"/>
    </location>
</feature>
<evidence type="ECO:0000259" key="3">
    <source>
        <dbReference type="PROSITE" id="PS50157"/>
    </source>
</evidence>
<dbReference type="PROSITE" id="PS00028">
    <property type="entry name" value="ZINC_FINGER_C2H2_1"/>
    <property type="match status" value="3"/>
</dbReference>
<reference evidence="4" key="1">
    <citation type="journal article" date="2020" name="Fungal Divers.">
        <title>Resolving the Mortierellaceae phylogeny through synthesis of multi-gene phylogenetics and phylogenomics.</title>
        <authorList>
            <person name="Vandepol N."/>
            <person name="Liber J."/>
            <person name="Desiro A."/>
            <person name="Na H."/>
            <person name="Kennedy M."/>
            <person name="Barry K."/>
            <person name="Grigoriev I.V."/>
            <person name="Miller A.N."/>
            <person name="O'Donnell K."/>
            <person name="Stajich J.E."/>
            <person name="Bonito G."/>
        </authorList>
    </citation>
    <scope>NUCLEOTIDE SEQUENCE</scope>
    <source>
        <strain evidence="4">NRRL 6426</strain>
    </source>
</reference>
<feature type="domain" description="C2H2-type" evidence="3">
    <location>
        <begin position="567"/>
        <end position="593"/>
    </location>
</feature>
<feature type="compositionally biased region" description="Low complexity" evidence="2">
    <location>
        <begin position="744"/>
        <end position="753"/>
    </location>
</feature>
<feature type="domain" description="C2H2-type" evidence="3">
    <location>
        <begin position="601"/>
        <end position="631"/>
    </location>
</feature>
<keyword evidence="5" id="KW-1185">Reference proteome</keyword>
<dbReference type="GO" id="GO:0016592">
    <property type="term" value="C:mediator complex"/>
    <property type="evidence" value="ECO:0007669"/>
    <property type="project" value="TreeGrafter"/>
</dbReference>
<dbReference type="AlphaFoldDB" id="A0A9P5VE72"/>
<name>A0A9P5VE72_9FUNG</name>
<dbReference type="Proteomes" id="UP000748756">
    <property type="component" value="Unassembled WGS sequence"/>
</dbReference>
<gene>
    <name evidence="4" type="ORF">BG015_000055</name>
</gene>
<accession>A0A9P5VE72</accession>
<feature type="region of interest" description="Disordered" evidence="2">
    <location>
        <begin position="57"/>
        <end position="119"/>
    </location>
</feature>
<feature type="compositionally biased region" description="Polar residues" evidence="2">
    <location>
        <begin position="376"/>
        <end position="396"/>
    </location>
</feature>
<sequence length="772" mass="84834">MHSNNTQVQVQIPAYYSLGSVAINGDLGFSGGGSTSFDHNQSAHSAASATTTLHPYNFPSNSVTSQFHPQSHHNHHHVAAQQQQQQQTPAYSQSNTSSQHSSNNNSNNGNNAPSSHGYQTDLQKPLVQHHVNIEQSPHQALDENLMTPLINRQLNNQHSSNYHAPYNYHNHHHNNHSSSKQQQQQQQQLRSPTSTPAPTTASTLTTVSSASTPSLSSPSTLQSSQDYSYTADSNNRQTSPISTASPASSTATSNSFHIPASPDQLTIGPAGLTQAMSTWTSSNGSMNQQQESTHSGSAPSSSAAAAAREYVSLGYNDSPKSARPPYYPQQQGSPLYSQQEQQQAWVASMSADGFSQQEILDQERQQQPHQHHQRQYSQSNRNSYGQQSQPSVATQQTSLTPAGGLPLLSPSSMLSSPDYQSSSYSMNMHDAPTIMSHLDYNRVTPSMPSLSSTAGNNNNASSRYGPMRATHPKSRPPSVSSLRDFGNRTRTNSVNSTSSISSSGVLSSLATTLGSATIGGTELATTPEEYSRQLFDEEEEDSDSPTTIQMRPRCNTVPRKAIAARVFECSVPGCTKAYTQLHNLKSHERTGHTPIIKLKPFHCIIEGCSKAFSQRKSLATHIKTAHVDFKFKPFKCTQDGCTKAYTQLHNLRTHEKTVHMVDLSRKRIKNPMMGGGSGLPFDPKTSHGHGQMDYHHGSQHSGLGLNYDDFNGLTGLGMRMDNQHPYQRPHQPQQPQQHHHQQHHQQQQQQHHQNSYARLPHFNSMSAFHDRS</sequence>
<dbReference type="PROSITE" id="PS50157">
    <property type="entry name" value="ZINC_FINGER_C2H2_2"/>
    <property type="match status" value="3"/>
</dbReference>
<dbReference type="GO" id="GO:0008270">
    <property type="term" value="F:zinc ion binding"/>
    <property type="evidence" value="ECO:0007669"/>
    <property type="project" value="UniProtKB-KW"/>
</dbReference>
<dbReference type="InterPro" id="IPR051647">
    <property type="entry name" value="Mediator_comp_sub12"/>
</dbReference>
<dbReference type="GO" id="GO:0003713">
    <property type="term" value="F:transcription coactivator activity"/>
    <property type="evidence" value="ECO:0007669"/>
    <property type="project" value="TreeGrafter"/>
</dbReference>
<feature type="region of interest" description="Disordered" evidence="2">
    <location>
        <begin position="362"/>
        <end position="425"/>
    </location>
</feature>
<dbReference type="InterPro" id="IPR036236">
    <property type="entry name" value="Znf_C2H2_sf"/>
</dbReference>
<feature type="region of interest" description="Disordered" evidence="2">
    <location>
        <begin position="158"/>
        <end position="303"/>
    </location>
</feature>
<feature type="region of interest" description="Disordered" evidence="2">
    <location>
        <begin position="315"/>
        <end position="350"/>
    </location>
</feature>
<evidence type="ECO:0000256" key="2">
    <source>
        <dbReference type="SAM" id="MobiDB-lite"/>
    </source>
</evidence>
<feature type="region of interest" description="Disordered" evidence="2">
    <location>
        <begin position="445"/>
        <end position="502"/>
    </location>
</feature>
<dbReference type="EMBL" id="JAAAUQ010000100">
    <property type="protein sequence ID" value="KAF9154744.1"/>
    <property type="molecule type" value="Genomic_DNA"/>
</dbReference>
<evidence type="ECO:0000313" key="5">
    <source>
        <dbReference type="Proteomes" id="UP000748756"/>
    </source>
</evidence>
<evidence type="ECO:0000256" key="1">
    <source>
        <dbReference type="PROSITE-ProRule" id="PRU00042"/>
    </source>
</evidence>
<feature type="compositionally biased region" description="Low complexity" evidence="2">
    <location>
        <begin position="397"/>
        <end position="425"/>
    </location>
</feature>
<dbReference type="SMART" id="SM00355">
    <property type="entry name" value="ZnF_C2H2"/>
    <property type="match status" value="3"/>
</dbReference>
<evidence type="ECO:0000313" key="4">
    <source>
        <dbReference type="EMBL" id="KAF9154744.1"/>
    </source>
</evidence>
<keyword evidence="1" id="KW-0862">Zinc</keyword>
<comment type="caution">
    <text evidence="4">The sequence shown here is derived from an EMBL/GenBank/DDBJ whole genome shotgun (WGS) entry which is preliminary data.</text>
</comment>
<dbReference type="PANTHER" id="PTHR46007">
    <property type="entry name" value="MEDIATOR OF RNA POLYMERASE II TRANSCRIPTION SUBUNIT 12"/>
    <property type="match status" value="1"/>
</dbReference>
<feature type="domain" description="C2H2-type" evidence="3">
    <location>
        <begin position="634"/>
        <end position="659"/>
    </location>
</feature>
<keyword evidence="1" id="KW-0863">Zinc-finger</keyword>